<dbReference type="OrthoDB" id="297765at2759"/>
<comment type="caution">
    <text evidence="1">The sequence shown here is derived from an EMBL/GenBank/DDBJ whole genome shotgun (WGS) entry which is preliminary data.</text>
</comment>
<evidence type="ECO:0000313" key="2">
    <source>
        <dbReference type="Proteomes" id="UP000689195"/>
    </source>
</evidence>
<keyword evidence="2" id="KW-1185">Reference proteome</keyword>
<reference evidence="1" key="1">
    <citation type="submission" date="2021-01" db="EMBL/GenBank/DDBJ databases">
        <authorList>
            <consortium name="Genoscope - CEA"/>
            <person name="William W."/>
        </authorList>
    </citation>
    <scope>NUCLEOTIDE SEQUENCE</scope>
</reference>
<accession>A0A8S1XY45</accession>
<evidence type="ECO:0000313" key="1">
    <source>
        <dbReference type="EMBL" id="CAD8206489.1"/>
    </source>
</evidence>
<gene>
    <name evidence="1" type="ORF">PPENT_87.1.T1440059</name>
</gene>
<name>A0A8S1XY45_9CILI</name>
<protein>
    <submittedName>
        <fullName evidence="1">Uncharacterized protein</fullName>
    </submittedName>
</protein>
<proteinExistence type="predicted"/>
<dbReference type="AlphaFoldDB" id="A0A8S1XY45"/>
<dbReference type="EMBL" id="CAJJDO010000144">
    <property type="protein sequence ID" value="CAD8206489.1"/>
    <property type="molecule type" value="Genomic_DNA"/>
</dbReference>
<organism evidence="1 2">
    <name type="scientific">Paramecium pentaurelia</name>
    <dbReference type="NCBI Taxonomy" id="43138"/>
    <lineage>
        <taxon>Eukaryota</taxon>
        <taxon>Sar</taxon>
        <taxon>Alveolata</taxon>
        <taxon>Ciliophora</taxon>
        <taxon>Intramacronucleata</taxon>
        <taxon>Oligohymenophorea</taxon>
        <taxon>Peniculida</taxon>
        <taxon>Parameciidae</taxon>
        <taxon>Paramecium</taxon>
    </lineage>
</organism>
<sequence>MDFKTRFQGRTTTMDKNGVIGIVSKVSQPINKQNEASIITTNVNTYQNPPSYYFQKFQKNAQKVLQSDKDIDLTPSTRSDYPSYKFRHDFQKLNMDEYEIVAIPKKVLEGEKYSMTHSFVPLVNKGMNYMASSQIGQSQQLIKTQSNNNYSRQLKNVNTIQSANPFIQAGYGALKQKQLYLQNLKK</sequence>
<dbReference type="Proteomes" id="UP000689195">
    <property type="component" value="Unassembled WGS sequence"/>
</dbReference>